<dbReference type="RefSeq" id="WP_179722043.1">
    <property type="nucleotide sequence ID" value="NZ_BAABFH010000001.1"/>
</dbReference>
<sequence length="312" mass="33333">MAAAIATAGIALTPTTAHAAPAAEKPMLLVHGYNGGPPTPCNTETWDEALEYYQDAGGRDRSSMRTIGYYAGDADHCDEVIGDGAADPDRPIQDIARDFALHIYENYTLKGQTVDIVAHSMGGLITRVAVLGTREGWSGFPPEVAVEDIVTLGTSHQGVANGCSDPEKDPDDGCTWQWYQMTPAGQGGSGFIDKLHESAPGRGDRGLDDPWAAGIDWSLVGSAEDEKVSYASAIDKGYFAHQKYGFDEDVTDGCSDREVTHGGLRELTGAGGFCLRYWHHGPDGGPHTTENGWSPLKVAFKAATYRGDDLPR</sequence>
<reference evidence="2 3" key="1">
    <citation type="submission" date="2020-07" db="EMBL/GenBank/DDBJ databases">
        <title>Sequencing the genomes of 1000 actinobacteria strains.</title>
        <authorList>
            <person name="Klenk H.-P."/>
        </authorList>
    </citation>
    <scope>NUCLEOTIDE SEQUENCE [LARGE SCALE GENOMIC DNA]</scope>
    <source>
        <strain evidence="2 3">DSM 44065</strain>
    </source>
</reference>
<organism evidence="2 3">
    <name type="scientific">Saccharopolyspora hordei</name>
    <dbReference type="NCBI Taxonomy" id="1838"/>
    <lineage>
        <taxon>Bacteria</taxon>
        <taxon>Bacillati</taxon>
        <taxon>Actinomycetota</taxon>
        <taxon>Actinomycetes</taxon>
        <taxon>Pseudonocardiales</taxon>
        <taxon>Pseudonocardiaceae</taxon>
        <taxon>Saccharopolyspora</taxon>
    </lineage>
</organism>
<dbReference type="InterPro" id="IPR029058">
    <property type="entry name" value="AB_hydrolase_fold"/>
</dbReference>
<dbReference type="Pfam" id="PF01674">
    <property type="entry name" value="Lipase_2"/>
    <property type="match status" value="1"/>
</dbReference>
<accession>A0A853AS42</accession>
<dbReference type="AlphaFoldDB" id="A0A853AS42"/>
<name>A0A853AS42_9PSEU</name>
<protein>
    <submittedName>
        <fullName evidence="2">Pimeloyl-ACP methyl ester carboxylesterase</fullName>
    </submittedName>
</protein>
<dbReference type="EMBL" id="JACCFJ010000001">
    <property type="protein sequence ID" value="NYI84651.1"/>
    <property type="molecule type" value="Genomic_DNA"/>
</dbReference>
<dbReference type="GO" id="GO:0016787">
    <property type="term" value="F:hydrolase activity"/>
    <property type="evidence" value="ECO:0007669"/>
    <property type="project" value="InterPro"/>
</dbReference>
<evidence type="ECO:0000313" key="3">
    <source>
        <dbReference type="Proteomes" id="UP000587002"/>
    </source>
</evidence>
<keyword evidence="1" id="KW-0732">Signal</keyword>
<dbReference type="GO" id="GO:0016042">
    <property type="term" value="P:lipid catabolic process"/>
    <property type="evidence" value="ECO:0007669"/>
    <property type="project" value="InterPro"/>
</dbReference>
<dbReference type="Gene3D" id="3.40.50.1820">
    <property type="entry name" value="alpha/beta hydrolase"/>
    <property type="match status" value="1"/>
</dbReference>
<gene>
    <name evidence="2" type="ORF">HNR68_003281</name>
</gene>
<evidence type="ECO:0000256" key="1">
    <source>
        <dbReference type="SAM" id="SignalP"/>
    </source>
</evidence>
<proteinExistence type="predicted"/>
<evidence type="ECO:0000313" key="2">
    <source>
        <dbReference type="EMBL" id="NYI84651.1"/>
    </source>
</evidence>
<dbReference type="InterPro" id="IPR002918">
    <property type="entry name" value="Lipase_EstA/Esterase_EstB"/>
</dbReference>
<comment type="caution">
    <text evidence="2">The sequence shown here is derived from an EMBL/GenBank/DDBJ whole genome shotgun (WGS) entry which is preliminary data.</text>
</comment>
<dbReference type="Proteomes" id="UP000587002">
    <property type="component" value="Unassembled WGS sequence"/>
</dbReference>
<feature type="signal peptide" evidence="1">
    <location>
        <begin position="1"/>
        <end position="19"/>
    </location>
</feature>
<feature type="chain" id="PRO_5032936575" evidence="1">
    <location>
        <begin position="20"/>
        <end position="312"/>
    </location>
</feature>
<keyword evidence="3" id="KW-1185">Reference proteome</keyword>
<dbReference type="SUPFAM" id="SSF53474">
    <property type="entry name" value="alpha/beta-Hydrolases"/>
    <property type="match status" value="1"/>
</dbReference>